<dbReference type="Pfam" id="PF23536">
    <property type="entry name" value="TraK_C"/>
    <property type="match status" value="1"/>
</dbReference>
<dbReference type="Pfam" id="PF06586">
    <property type="entry name" value="TraK_N"/>
    <property type="match status" value="1"/>
</dbReference>
<keyword evidence="5" id="KW-1185">Reference proteome</keyword>
<dbReference type="NCBIfam" id="NF010296">
    <property type="entry name" value="PRK13736.1"/>
    <property type="match status" value="1"/>
</dbReference>
<evidence type="ECO:0000313" key="4">
    <source>
        <dbReference type="EMBL" id="MEC5731986.1"/>
    </source>
</evidence>
<dbReference type="Proteomes" id="UP001175344">
    <property type="component" value="Unassembled WGS sequence"/>
</dbReference>
<evidence type="ECO:0000259" key="2">
    <source>
        <dbReference type="Pfam" id="PF06586"/>
    </source>
</evidence>
<reference evidence="4 5" key="1">
    <citation type="journal article" date="2023" name="Nat. Commun.">
        <title>Genomic dissection of endemic carbapenem resistance reveals metallo-beta-lactamase dissemination through clonal, plasmid and integron transfer.</title>
        <authorList>
            <person name="Macesic N."/>
            <person name="Hawkey J."/>
            <person name="Vezina B."/>
            <person name="Wisniewski J.A."/>
            <person name="Cottingham H."/>
            <person name="Blakeway L.V."/>
            <person name="Harshegyi T."/>
            <person name="Pragastis K."/>
            <person name="Badoordeen G.Z."/>
            <person name="Dennison A."/>
            <person name="Spelman D.W."/>
            <person name="Jenney A.W.J."/>
            <person name="Peleg A.Y."/>
        </authorList>
    </citation>
    <scope>NUCLEOTIDE SEQUENCE [LARGE SCALE GENOMIC DNA]</scope>
    <source>
        <strain evidence="4 5">CPO239</strain>
    </source>
</reference>
<comment type="caution">
    <text evidence="4">The sequence shown here is derived from an EMBL/GenBank/DDBJ whole genome shotgun (WGS) entry which is preliminary data.</text>
</comment>
<sequence length="246" mass="25896">MKNTRPLCITACLSLCLISPAMSATVSSTLAPTVVPLTNGGQANIAVSNTDPNLFTVPGDRITAINSLDGGLTNQEQTDNGGAILATVSKKPFTFIVETERGLNFSVRAVPRAGAGRTIQLVSELAGTPGPAKAWEESAPYESLLVSLNRAVRQGGVPEGYEPVPVTSETLPVPAGLSAKADKVWTGHHLKVVRYAVENMTFSPRVVRESDFWQQGTRAIMISGSAGPLVGGGRLQVWVTTAEGER</sequence>
<proteinExistence type="predicted"/>
<feature type="domain" description="TraK N-terminal" evidence="2">
    <location>
        <begin position="37"/>
        <end position="127"/>
    </location>
</feature>
<feature type="signal peptide" evidence="1">
    <location>
        <begin position="1"/>
        <end position="23"/>
    </location>
</feature>
<dbReference type="InterPro" id="IPR055397">
    <property type="entry name" value="TraK_C"/>
</dbReference>
<protein>
    <submittedName>
        <fullName evidence="4">Type-F conjugative transfer system secretin TraK</fullName>
    </submittedName>
</protein>
<dbReference type="InterPro" id="IPR014126">
    <property type="entry name" value="TraK_Ftype"/>
</dbReference>
<evidence type="ECO:0000313" key="5">
    <source>
        <dbReference type="Proteomes" id="UP001175344"/>
    </source>
</evidence>
<feature type="domain" description="TraK C-terminal" evidence="3">
    <location>
        <begin position="134"/>
        <end position="225"/>
    </location>
</feature>
<evidence type="ECO:0000259" key="3">
    <source>
        <dbReference type="Pfam" id="PF23536"/>
    </source>
</evidence>
<dbReference type="RefSeq" id="WP_058842202.1">
    <property type="nucleotide sequence ID" value="NZ_JAJSXZ010000035.1"/>
</dbReference>
<dbReference type="NCBIfam" id="TIGR02756">
    <property type="entry name" value="TraK_Ftype"/>
    <property type="match status" value="1"/>
</dbReference>
<name>A0ABU6L1A4_ENTAS</name>
<feature type="chain" id="PRO_5045333176" evidence="1">
    <location>
        <begin position="24"/>
        <end position="246"/>
    </location>
</feature>
<accession>A0ABU6L1A4</accession>
<dbReference type="InterPro" id="IPR010563">
    <property type="entry name" value="TraK_N"/>
</dbReference>
<evidence type="ECO:0000256" key="1">
    <source>
        <dbReference type="SAM" id="SignalP"/>
    </source>
</evidence>
<keyword evidence="1" id="KW-0732">Signal</keyword>
<dbReference type="EMBL" id="JARTQQ020000004">
    <property type="protein sequence ID" value="MEC5731986.1"/>
    <property type="molecule type" value="Genomic_DNA"/>
</dbReference>
<gene>
    <name evidence="4" type="primary">traK</name>
    <name evidence="4" type="ORF">QAA55_026990</name>
</gene>
<organism evidence="4 5">
    <name type="scientific">Enterobacter asburiae</name>
    <dbReference type="NCBI Taxonomy" id="61645"/>
    <lineage>
        <taxon>Bacteria</taxon>
        <taxon>Pseudomonadati</taxon>
        <taxon>Pseudomonadota</taxon>
        <taxon>Gammaproteobacteria</taxon>
        <taxon>Enterobacterales</taxon>
        <taxon>Enterobacteriaceae</taxon>
        <taxon>Enterobacter</taxon>
        <taxon>Enterobacter cloacae complex</taxon>
    </lineage>
</organism>